<evidence type="ECO:0000313" key="2">
    <source>
        <dbReference type="EMBL" id="KAK4038458.1"/>
    </source>
</evidence>
<feature type="compositionally biased region" description="Polar residues" evidence="1">
    <location>
        <begin position="208"/>
        <end position="217"/>
    </location>
</feature>
<name>A0AAN6PEB3_9PEZI</name>
<accession>A0AAN6PEB3</accession>
<reference evidence="3" key="1">
    <citation type="journal article" date="2023" name="Mol. Phylogenet. Evol.">
        <title>Genome-scale phylogeny and comparative genomics of the fungal order Sordariales.</title>
        <authorList>
            <person name="Hensen N."/>
            <person name="Bonometti L."/>
            <person name="Westerberg I."/>
            <person name="Brannstrom I.O."/>
            <person name="Guillou S."/>
            <person name="Cros-Aarteil S."/>
            <person name="Calhoun S."/>
            <person name="Haridas S."/>
            <person name="Kuo A."/>
            <person name="Mondo S."/>
            <person name="Pangilinan J."/>
            <person name="Riley R."/>
            <person name="LaButti K."/>
            <person name="Andreopoulos B."/>
            <person name="Lipzen A."/>
            <person name="Chen C."/>
            <person name="Yan M."/>
            <person name="Daum C."/>
            <person name="Ng V."/>
            <person name="Clum A."/>
            <person name="Steindorff A."/>
            <person name="Ohm R.A."/>
            <person name="Martin F."/>
            <person name="Silar P."/>
            <person name="Natvig D.O."/>
            <person name="Lalanne C."/>
            <person name="Gautier V."/>
            <person name="Ament-Velasquez S.L."/>
            <person name="Kruys A."/>
            <person name="Hutchinson M.I."/>
            <person name="Powell A.J."/>
            <person name="Barry K."/>
            <person name="Miller A.N."/>
            <person name="Grigoriev I.V."/>
            <person name="Debuchy R."/>
            <person name="Gladieux P."/>
            <person name="Hiltunen Thoren M."/>
            <person name="Johannesson H."/>
        </authorList>
    </citation>
    <scope>NUCLEOTIDE SEQUENCE [LARGE SCALE GENOMIC DNA]</scope>
    <source>
        <strain evidence="3">CBS 284.82</strain>
    </source>
</reference>
<sequence>MANASNDMERAAPGPRPDNMERVQLLLAGDQSSTEKAQTLIGLLEEGYFQAHASQRDSDDDETEDDDNEIDYMEGDGDASPQNRDSPPQDMETPTKGEKPTSSASSPVDQSDDESFEYQVPDEVLLAGTSGPFRAGRTSVKFSAPASPEVGRARASALRLTRRLVRYLETTGGGEEQHSDADLRDLAFGDFHEGTRARSIQAAAQQADGSESLESQQFQPGKFFVATDSHIPPPTAAPSGNIRTAVRNTTASAKPTSEFEILLRAKIFKPAITLSTSIPEPSWTDSNPDTHCLLFSKPPGIPLSPRSLLPLGQFVAEREKNISEALKEIELGVGVSASGFGVDVSATGLLQLLKPYQWITTWRSLSREVHVGRHLLEAAEFAESGDSEDSKMERLHKIENELMSSVKYQFGESEYITVITYSNDVDSGAVALFKASSFGKNSTVTRLDLEARFQDMPKEICRILVKEGNPNRFELKRAGKTLTCRARGVLPPLRPAIVAAEEGKEEWTDIGGGWRRALHIILNDDHDGDSELELSTPREGLIATVPQMLALLHLRYRLVDAVPSAPIFSFAPPLRCGKAGAADPSGYVRRGIKLLGPPSGAPHVGNAGTIAVLFSRESRWVREQLFWA</sequence>
<feature type="region of interest" description="Disordered" evidence="1">
    <location>
        <begin position="1"/>
        <end position="116"/>
    </location>
</feature>
<comment type="caution">
    <text evidence="2">The sequence shown here is derived from an EMBL/GenBank/DDBJ whole genome shotgun (WGS) entry which is preliminary data.</text>
</comment>
<feature type="region of interest" description="Disordered" evidence="1">
    <location>
        <begin position="198"/>
        <end position="217"/>
    </location>
</feature>
<proteinExistence type="predicted"/>
<feature type="compositionally biased region" description="Polar residues" evidence="1">
    <location>
        <begin position="100"/>
        <end position="109"/>
    </location>
</feature>
<dbReference type="EMBL" id="MU854428">
    <property type="protein sequence ID" value="KAK4038458.1"/>
    <property type="molecule type" value="Genomic_DNA"/>
</dbReference>
<gene>
    <name evidence="2" type="ORF">C8A01DRAFT_37583</name>
</gene>
<feature type="compositionally biased region" description="Acidic residues" evidence="1">
    <location>
        <begin position="58"/>
        <end position="77"/>
    </location>
</feature>
<keyword evidence="3" id="KW-1185">Reference proteome</keyword>
<evidence type="ECO:0000256" key="1">
    <source>
        <dbReference type="SAM" id="MobiDB-lite"/>
    </source>
</evidence>
<organism evidence="2 3">
    <name type="scientific">Parachaetomium inaequale</name>
    <dbReference type="NCBI Taxonomy" id="2588326"/>
    <lineage>
        <taxon>Eukaryota</taxon>
        <taxon>Fungi</taxon>
        <taxon>Dikarya</taxon>
        <taxon>Ascomycota</taxon>
        <taxon>Pezizomycotina</taxon>
        <taxon>Sordariomycetes</taxon>
        <taxon>Sordariomycetidae</taxon>
        <taxon>Sordariales</taxon>
        <taxon>Chaetomiaceae</taxon>
        <taxon>Parachaetomium</taxon>
    </lineage>
</organism>
<dbReference type="Proteomes" id="UP001303115">
    <property type="component" value="Unassembled WGS sequence"/>
</dbReference>
<protein>
    <submittedName>
        <fullName evidence="2">Uncharacterized protein</fullName>
    </submittedName>
</protein>
<dbReference type="AlphaFoldDB" id="A0AAN6PEB3"/>
<evidence type="ECO:0000313" key="3">
    <source>
        <dbReference type="Proteomes" id="UP001303115"/>
    </source>
</evidence>